<feature type="region of interest" description="Disordered" evidence="9">
    <location>
        <begin position="268"/>
        <end position="317"/>
    </location>
</feature>
<dbReference type="InterPro" id="IPR013083">
    <property type="entry name" value="Znf_RING/FYVE/PHD"/>
</dbReference>
<dbReference type="PANTHER" id="PTHR45931:SF20">
    <property type="entry name" value="RING-TYPE E3 UBIQUITIN TRANSFERASE"/>
    <property type="match status" value="1"/>
</dbReference>
<evidence type="ECO:0000256" key="6">
    <source>
        <dbReference type="ARBA" id="ARBA00022989"/>
    </source>
</evidence>
<reference evidence="12 13" key="1">
    <citation type="submission" date="2019-07" db="EMBL/GenBank/DDBJ databases">
        <authorList>
            <person name="Jastrzebski P J."/>
            <person name="Paukszto L."/>
            <person name="Jastrzebski P J."/>
        </authorList>
    </citation>
    <scope>NUCLEOTIDE SEQUENCE [LARGE SCALE GENOMIC DNA]</scope>
    <source>
        <strain evidence="12 13">WMS-il1</strain>
    </source>
</reference>
<evidence type="ECO:0000256" key="8">
    <source>
        <dbReference type="PROSITE-ProRule" id="PRU00175"/>
    </source>
</evidence>
<organism evidence="12 13">
    <name type="scientific">Hymenolepis diminuta</name>
    <name type="common">Rat tapeworm</name>
    <dbReference type="NCBI Taxonomy" id="6216"/>
    <lineage>
        <taxon>Eukaryota</taxon>
        <taxon>Metazoa</taxon>
        <taxon>Spiralia</taxon>
        <taxon>Lophotrochozoa</taxon>
        <taxon>Platyhelminthes</taxon>
        <taxon>Cestoda</taxon>
        <taxon>Eucestoda</taxon>
        <taxon>Cyclophyllidea</taxon>
        <taxon>Hymenolepididae</taxon>
        <taxon>Hymenolepis</taxon>
    </lineage>
</organism>
<feature type="transmembrane region" description="Helical" evidence="10">
    <location>
        <begin position="160"/>
        <end position="184"/>
    </location>
</feature>
<dbReference type="InterPro" id="IPR003137">
    <property type="entry name" value="PA_domain"/>
</dbReference>
<dbReference type="Gene3D" id="3.50.30.30">
    <property type="match status" value="1"/>
</dbReference>
<keyword evidence="5" id="KW-0862">Zinc</keyword>
<dbReference type="PANTHER" id="PTHR45931">
    <property type="entry name" value="SI:CH211-59O9.10"/>
    <property type="match status" value="1"/>
</dbReference>
<protein>
    <recommendedName>
        <fullName evidence="11">RING-type domain-containing protein</fullName>
    </recommendedName>
</protein>
<evidence type="ECO:0000256" key="5">
    <source>
        <dbReference type="ARBA" id="ARBA00022833"/>
    </source>
</evidence>
<sequence>MYQLITVIFGCILQGQASLILRSLSKNVTIELEDADASFGAEITDDLPWGNISESIPKLACLDIAPPPLKGVFFALADRGICNFVDKVLSIQKANYLGAIIVNTESDYVFPMGSGKNVNITIPAIMVGHTSGLNIRQHYLYDKQFLAQMTPNPGTSIENYLVPLLITLSLAFLGIIIFLGVRVLRNCLRQSKNRLSRDILNKLPEIRFSEDYQNLYDTCAICLEDYAIGDKLRVLPCHHAYHSKCVDRWLLRRQRSCPVCKYRIHRAHDEQDSDADGPQQTTGEGSSGGGTATAEQPEGALVATPSRSRGGGQGRPELAASLDYETADAENDTAPLLSNSAPVASWLSGGQLPQQGGTWLGYDNLAAEDDDDDIIDRPSRPSPRPEERNESQRQETHPDEVPDVSILDPSSPNFPPSQLSRVQKTVFVSVEEEMKDDKRGNEPTIQTTSGGV</sequence>
<evidence type="ECO:0000256" key="3">
    <source>
        <dbReference type="ARBA" id="ARBA00022723"/>
    </source>
</evidence>
<evidence type="ECO:0000313" key="12">
    <source>
        <dbReference type="EMBL" id="VUZ52620.1"/>
    </source>
</evidence>
<dbReference type="GO" id="GO:0008270">
    <property type="term" value="F:zinc ion binding"/>
    <property type="evidence" value="ECO:0007669"/>
    <property type="project" value="UniProtKB-KW"/>
</dbReference>
<keyword evidence="2 10" id="KW-0812">Transmembrane</keyword>
<dbReference type="PROSITE" id="PS50089">
    <property type="entry name" value="ZF_RING_2"/>
    <property type="match status" value="1"/>
</dbReference>
<evidence type="ECO:0000256" key="1">
    <source>
        <dbReference type="ARBA" id="ARBA00004370"/>
    </source>
</evidence>
<dbReference type="SUPFAM" id="SSF57850">
    <property type="entry name" value="RING/U-box"/>
    <property type="match status" value="1"/>
</dbReference>
<dbReference type="Pfam" id="PF13639">
    <property type="entry name" value="zf-RING_2"/>
    <property type="match status" value="1"/>
</dbReference>
<proteinExistence type="predicted"/>
<evidence type="ECO:0000256" key="2">
    <source>
        <dbReference type="ARBA" id="ARBA00022692"/>
    </source>
</evidence>
<dbReference type="AlphaFoldDB" id="A0A564YZL2"/>
<dbReference type="Proteomes" id="UP000321570">
    <property type="component" value="Unassembled WGS sequence"/>
</dbReference>
<evidence type="ECO:0000256" key="7">
    <source>
        <dbReference type="ARBA" id="ARBA00023136"/>
    </source>
</evidence>
<evidence type="ECO:0000256" key="9">
    <source>
        <dbReference type="SAM" id="MobiDB-lite"/>
    </source>
</evidence>
<keyword evidence="3" id="KW-0479">Metal-binding</keyword>
<dbReference type="GO" id="GO:0016020">
    <property type="term" value="C:membrane"/>
    <property type="evidence" value="ECO:0007669"/>
    <property type="project" value="UniProtKB-SubCell"/>
</dbReference>
<feature type="compositionally biased region" description="Polar residues" evidence="9">
    <location>
        <begin position="443"/>
        <end position="452"/>
    </location>
</feature>
<feature type="compositionally biased region" description="Polar residues" evidence="9">
    <location>
        <begin position="408"/>
        <end position="423"/>
    </location>
</feature>
<keyword evidence="6 10" id="KW-1133">Transmembrane helix</keyword>
<evidence type="ECO:0000313" key="13">
    <source>
        <dbReference type="Proteomes" id="UP000321570"/>
    </source>
</evidence>
<feature type="domain" description="RING-type" evidence="11">
    <location>
        <begin position="219"/>
        <end position="261"/>
    </location>
</feature>
<feature type="compositionally biased region" description="Basic and acidic residues" evidence="9">
    <location>
        <begin position="375"/>
        <end position="400"/>
    </location>
</feature>
<dbReference type="GO" id="GO:0005634">
    <property type="term" value="C:nucleus"/>
    <property type="evidence" value="ECO:0007669"/>
    <property type="project" value="TreeGrafter"/>
</dbReference>
<keyword evidence="13" id="KW-1185">Reference proteome</keyword>
<dbReference type="InterPro" id="IPR051834">
    <property type="entry name" value="RING_finger_E3_ligase"/>
</dbReference>
<dbReference type="GO" id="GO:0061630">
    <property type="term" value="F:ubiquitin protein ligase activity"/>
    <property type="evidence" value="ECO:0007669"/>
    <property type="project" value="TreeGrafter"/>
</dbReference>
<dbReference type="Gene3D" id="3.30.40.10">
    <property type="entry name" value="Zinc/RING finger domain, C3HC4 (zinc finger)"/>
    <property type="match status" value="1"/>
</dbReference>
<evidence type="ECO:0000259" key="11">
    <source>
        <dbReference type="PROSITE" id="PS50089"/>
    </source>
</evidence>
<accession>A0A564YZL2</accession>
<dbReference type="EMBL" id="CABIJS010000510">
    <property type="protein sequence ID" value="VUZ52620.1"/>
    <property type="molecule type" value="Genomic_DNA"/>
</dbReference>
<dbReference type="GO" id="GO:0006511">
    <property type="term" value="P:ubiquitin-dependent protein catabolic process"/>
    <property type="evidence" value="ECO:0007669"/>
    <property type="project" value="TreeGrafter"/>
</dbReference>
<dbReference type="InterPro" id="IPR001841">
    <property type="entry name" value="Znf_RING"/>
</dbReference>
<keyword evidence="7 10" id="KW-0472">Membrane</keyword>
<evidence type="ECO:0000256" key="4">
    <source>
        <dbReference type="ARBA" id="ARBA00022771"/>
    </source>
</evidence>
<dbReference type="SMART" id="SM00184">
    <property type="entry name" value="RING"/>
    <property type="match status" value="1"/>
</dbReference>
<feature type="region of interest" description="Disordered" evidence="9">
    <location>
        <begin position="358"/>
        <end position="452"/>
    </location>
</feature>
<name>A0A564YZL2_HYMDI</name>
<evidence type="ECO:0000256" key="10">
    <source>
        <dbReference type="SAM" id="Phobius"/>
    </source>
</evidence>
<dbReference type="Pfam" id="PF02225">
    <property type="entry name" value="PA"/>
    <property type="match status" value="1"/>
</dbReference>
<gene>
    <name evidence="12" type="ORF">WMSIL1_LOCUS11107</name>
</gene>
<keyword evidence="4 8" id="KW-0863">Zinc-finger</keyword>
<comment type="subcellular location">
    <subcellularLocation>
        <location evidence="1">Membrane</location>
    </subcellularLocation>
</comment>